<dbReference type="PANTHER" id="PTHR43280:SF2">
    <property type="entry name" value="HTH-TYPE TRANSCRIPTIONAL REGULATOR EXSA"/>
    <property type="match status" value="1"/>
</dbReference>
<keyword evidence="2" id="KW-0238">DNA-binding</keyword>
<proteinExistence type="predicted"/>
<keyword evidence="1" id="KW-0805">Transcription regulation</keyword>
<keyword evidence="3" id="KW-0804">Transcription</keyword>
<dbReference type="PANTHER" id="PTHR43280">
    <property type="entry name" value="ARAC-FAMILY TRANSCRIPTIONAL REGULATOR"/>
    <property type="match status" value="1"/>
</dbReference>
<dbReference type="Pfam" id="PF12833">
    <property type="entry name" value="HTH_18"/>
    <property type="match status" value="1"/>
</dbReference>
<comment type="caution">
    <text evidence="5">The sequence shown here is derived from an EMBL/GenBank/DDBJ whole genome shotgun (WGS) entry which is preliminary data.</text>
</comment>
<dbReference type="InterPro" id="IPR009057">
    <property type="entry name" value="Homeodomain-like_sf"/>
</dbReference>
<sequence length="268" mass="30974">MALVSNNLSADNVSLLYVRQSEYQAADWHSTMHSHYFTELLYVIGGDGRMQFEAHSEVLKPHSVIVVNPYVRHTETSSTDRPLHYIVLGLDNIRLAKDELMVENFYHFTDTAGEILPLLKLMLQEASRQLQGSDRINQQLASVIVRLFIRANKIHLISPVDRVPRDGQLVKNYLDNHFKEHLNLDQVASALHFDKFYIIHVFKHAFNDTPMSYVIHLRLAASQELLENTDYAIGQVAMITGFDSQSYFNQLFRAKVHLSPSQYRRLHR</sequence>
<dbReference type="Proteomes" id="UP000050969">
    <property type="component" value="Unassembled WGS sequence"/>
</dbReference>
<dbReference type="OrthoDB" id="182534at2"/>
<name>A0A0R2MYK3_9LACO</name>
<evidence type="ECO:0000313" key="5">
    <source>
        <dbReference type="EMBL" id="KRO17538.1"/>
    </source>
</evidence>
<dbReference type="GO" id="GO:0043565">
    <property type="term" value="F:sequence-specific DNA binding"/>
    <property type="evidence" value="ECO:0007669"/>
    <property type="project" value="InterPro"/>
</dbReference>
<dbReference type="PRINTS" id="PR00032">
    <property type="entry name" value="HTHARAC"/>
</dbReference>
<dbReference type="SMART" id="SM00342">
    <property type="entry name" value="HTH_ARAC"/>
    <property type="match status" value="1"/>
</dbReference>
<dbReference type="SUPFAM" id="SSF51182">
    <property type="entry name" value="RmlC-like cupins"/>
    <property type="match status" value="1"/>
</dbReference>
<dbReference type="SUPFAM" id="SSF46689">
    <property type="entry name" value="Homeodomain-like"/>
    <property type="match status" value="2"/>
</dbReference>
<organism evidence="5 6">
    <name type="scientific">Lacticaseibacillus saniviri JCM 17471 = DSM 24301</name>
    <dbReference type="NCBI Taxonomy" id="1293598"/>
    <lineage>
        <taxon>Bacteria</taxon>
        <taxon>Bacillati</taxon>
        <taxon>Bacillota</taxon>
        <taxon>Bacilli</taxon>
        <taxon>Lactobacillales</taxon>
        <taxon>Lactobacillaceae</taxon>
        <taxon>Lacticaseibacillus</taxon>
    </lineage>
</organism>
<dbReference type="EMBL" id="JQCE01000012">
    <property type="protein sequence ID" value="KRO17538.1"/>
    <property type="molecule type" value="Genomic_DNA"/>
</dbReference>
<dbReference type="InterPro" id="IPR003313">
    <property type="entry name" value="AraC-bd"/>
</dbReference>
<dbReference type="InterPro" id="IPR018060">
    <property type="entry name" value="HTH_AraC"/>
</dbReference>
<dbReference type="Gene3D" id="2.60.120.10">
    <property type="entry name" value="Jelly Rolls"/>
    <property type="match status" value="1"/>
</dbReference>
<evidence type="ECO:0000313" key="6">
    <source>
        <dbReference type="Proteomes" id="UP000050969"/>
    </source>
</evidence>
<dbReference type="InterPro" id="IPR014710">
    <property type="entry name" value="RmlC-like_jellyroll"/>
</dbReference>
<dbReference type="Gene3D" id="1.10.10.60">
    <property type="entry name" value="Homeodomain-like"/>
    <property type="match status" value="2"/>
</dbReference>
<evidence type="ECO:0000256" key="1">
    <source>
        <dbReference type="ARBA" id="ARBA00023015"/>
    </source>
</evidence>
<keyword evidence="6" id="KW-1185">Reference proteome</keyword>
<dbReference type="STRING" id="1293598.IV56_GL000154"/>
<dbReference type="CDD" id="cd02208">
    <property type="entry name" value="cupin_RmlC-like"/>
    <property type="match status" value="1"/>
</dbReference>
<dbReference type="RefSeq" id="WP_054778131.1">
    <property type="nucleotide sequence ID" value="NZ_BBBX01000037.1"/>
</dbReference>
<dbReference type="InterPro" id="IPR011051">
    <property type="entry name" value="RmlC_Cupin_sf"/>
</dbReference>
<evidence type="ECO:0000259" key="4">
    <source>
        <dbReference type="PROSITE" id="PS01124"/>
    </source>
</evidence>
<dbReference type="Pfam" id="PF02311">
    <property type="entry name" value="AraC_binding"/>
    <property type="match status" value="1"/>
</dbReference>
<dbReference type="PROSITE" id="PS01124">
    <property type="entry name" value="HTH_ARAC_FAMILY_2"/>
    <property type="match status" value="1"/>
</dbReference>
<reference evidence="5 6" key="1">
    <citation type="journal article" date="2015" name="Genome Announc.">
        <title>Expanding the biotechnology potential of lactobacilli through comparative genomics of 213 strains and associated genera.</title>
        <authorList>
            <person name="Sun Z."/>
            <person name="Harris H.M."/>
            <person name="McCann A."/>
            <person name="Guo C."/>
            <person name="Argimon S."/>
            <person name="Zhang W."/>
            <person name="Yang X."/>
            <person name="Jeffery I.B."/>
            <person name="Cooney J.C."/>
            <person name="Kagawa T.F."/>
            <person name="Liu W."/>
            <person name="Song Y."/>
            <person name="Salvetti E."/>
            <person name="Wrobel A."/>
            <person name="Rasinkangas P."/>
            <person name="Parkhill J."/>
            <person name="Rea M.C."/>
            <person name="O'Sullivan O."/>
            <person name="Ritari J."/>
            <person name="Douillard F.P."/>
            <person name="Paul Ross R."/>
            <person name="Yang R."/>
            <person name="Briner A.E."/>
            <person name="Felis G.E."/>
            <person name="de Vos W.M."/>
            <person name="Barrangou R."/>
            <person name="Klaenhammer T.R."/>
            <person name="Caufield P.W."/>
            <person name="Cui Y."/>
            <person name="Zhang H."/>
            <person name="O'Toole P.W."/>
        </authorList>
    </citation>
    <scope>NUCLEOTIDE SEQUENCE [LARGE SCALE GENOMIC DNA]</scope>
    <source>
        <strain evidence="5 6">DSM 24301</strain>
    </source>
</reference>
<protein>
    <recommendedName>
        <fullName evidence="4">HTH araC/xylS-type domain-containing protein</fullName>
    </recommendedName>
</protein>
<gene>
    <name evidence="5" type="ORF">IV56_GL000154</name>
</gene>
<evidence type="ECO:0000256" key="2">
    <source>
        <dbReference type="ARBA" id="ARBA00023125"/>
    </source>
</evidence>
<dbReference type="PATRIC" id="fig|1293598.4.peg.161"/>
<accession>A0A0R2MYK3</accession>
<evidence type="ECO:0000256" key="3">
    <source>
        <dbReference type="ARBA" id="ARBA00023163"/>
    </source>
</evidence>
<dbReference type="GO" id="GO:0003700">
    <property type="term" value="F:DNA-binding transcription factor activity"/>
    <property type="evidence" value="ECO:0007669"/>
    <property type="project" value="InterPro"/>
</dbReference>
<dbReference type="AlphaFoldDB" id="A0A0R2MYK3"/>
<feature type="domain" description="HTH araC/xylS-type" evidence="4">
    <location>
        <begin position="168"/>
        <end position="266"/>
    </location>
</feature>
<dbReference type="InterPro" id="IPR020449">
    <property type="entry name" value="Tscrpt_reg_AraC-type_HTH"/>
</dbReference>